<protein>
    <submittedName>
        <fullName evidence="1">Uncharacterized protein</fullName>
    </submittedName>
</protein>
<gene>
    <name evidence="1" type="ORF">LCGC14_1413230</name>
</gene>
<dbReference type="AlphaFoldDB" id="A0A0F9M8Z4"/>
<reference evidence="1" key="1">
    <citation type="journal article" date="2015" name="Nature">
        <title>Complex archaea that bridge the gap between prokaryotes and eukaryotes.</title>
        <authorList>
            <person name="Spang A."/>
            <person name="Saw J.H."/>
            <person name="Jorgensen S.L."/>
            <person name="Zaremba-Niedzwiedzka K."/>
            <person name="Martijn J."/>
            <person name="Lind A.E."/>
            <person name="van Eijk R."/>
            <person name="Schleper C."/>
            <person name="Guy L."/>
            <person name="Ettema T.J."/>
        </authorList>
    </citation>
    <scope>NUCLEOTIDE SEQUENCE</scope>
</reference>
<comment type="caution">
    <text evidence="1">The sequence shown here is derived from an EMBL/GenBank/DDBJ whole genome shotgun (WGS) entry which is preliminary data.</text>
</comment>
<proteinExistence type="predicted"/>
<organism evidence="1">
    <name type="scientific">marine sediment metagenome</name>
    <dbReference type="NCBI Taxonomy" id="412755"/>
    <lineage>
        <taxon>unclassified sequences</taxon>
        <taxon>metagenomes</taxon>
        <taxon>ecological metagenomes</taxon>
    </lineage>
</organism>
<dbReference type="EMBL" id="LAZR01009347">
    <property type="protein sequence ID" value="KKM73160.1"/>
    <property type="molecule type" value="Genomic_DNA"/>
</dbReference>
<evidence type="ECO:0000313" key="1">
    <source>
        <dbReference type="EMBL" id="KKM73160.1"/>
    </source>
</evidence>
<accession>A0A0F9M8Z4</accession>
<sequence length="326" mass="36360">MVTYNTAFEQKQYMAIKLKAAKFYLENAAMMALPLIKTTIPHVKKFRWTRLTKPYIAAEDTIGGGPTSGSLATGGLEAEEFPEAGALADIQHGYNDYDLGSINMFIKVKNSNIPQFVGANLIADKREAIIEKFALDVDNGTIRGIYDRTGKVQIVDGYQGQATSVTNLNGTDSNLEVKGDIWKGLNKMISTIPLGMRQASPPMELVVSEHIYKEASDPNRVYLHDIEWDYIKKYLMGDRALKSRKINPDVKISNAMLDEGDTTGTHDRMALYVPNDRWLGRVVSRGFSKIGEVKGMTSVIQEYGWTGRCIIDDPLSAMFSEQIVWT</sequence>
<name>A0A0F9M8Z4_9ZZZZ</name>